<dbReference type="AlphaFoldDB" id="A0A1W1UNL9"/>
<protein>
    <submittedName>
        <fullName evidence="1">Uncharacterized protein</fullName>
    </submittedName>
</protein>
<dbReference type="STRING" id="656914.SAMN00017405_0960"/>
<name>A0A1W1UNL9_DESTI</name>
<dbReference type="Proteomes" id="UP000192731">
    <property type="component" value="Unassembled WGS sequence"/>
</dbReference>
<reference evidence="1 2" key="1">
    <citation type="submission" date="2017-04" db="EMBL/GenBank/DDBJ databases">
        <authorList>
            <person name="Afonso C.L."/>
            <person name="Miller P.J."/>
            <person name="Scott M.A."/>
            <person name="Spackman E."/>
            <person name="Goraichik I."/>
            <person name="Dimitrov K.M."/>
            <person name="Suarez D.L."/>
            <person name="Swayne D.E."/>
        </authorList>
    </citation>
    <scope>NUCLEOTIDE SEQUENCE [LARGE SCALE GENOMIC DNA]</scope>
    <source>
        <strain evidence="1 2">DSM 11270</strain>
    </source>
</reference>
<proteinExistence type="predicted"/>
<evidence type="ECO:0000313" key="2">
    <source>
        <dbReference type="Proteomes" id="UP000192731"/>
    </source>
</evidence>
<keyword evidence="2" id="KW-1185">Reference proteome</keyword>
<evidence type="ECO:0000313" key="1">
    <source>
        <dbReference type="EMBL" id="SMB82728.1"/>
    </source>
</evidence>
<dbReference type="EMBL" id="FWWT01000008">
    <property type="protein sequence ID" value="SMB82728.1"/>
    <property type="molecule type" value="Genomic_DNA"/>
</dbReference>
<gene>
    <name evidence="1" type="ORF">SAMN00017405_0960</name>
</gene>
<organism evidence="1 2">
    <name type="scientific">Desulfonispora thiosulfatigenes DSM 11270</name>
    <dbReference type="NCBI Taxonomy" id="656914"/>
    <lineage>
        <taxon>Bacteria</taxon>
        <taxon>Bacillati</taxon>
        <taxon>Bacillota</taxon>
        <taxon>Clostridia</taxon>
        <taxon>Eubacteriales</taxon>
        <taxon>Peptococcaceae</taxon>
        <taxon>Desulfonispora</taxon>
    </lineage>
</organism>
<accession>A0A1W1UNL9</accession>
<sequence>MLPFLTPVATVKTVELFTNGLMLGITAYTTVNKENK</sequence>